<feature type="compositionally biased region" description="Polar residues" evidence="1">
    <location>
        <begin position="481"/>
        <end position="492"/>
    </location>
</feature>
<feature type="region of interest" description="Disordered" evidence="1">
    <location>
        <begin position="458"/>
        <end position="508"/>
    </location>
</feature>
<feature type="region of interest" description="Disordered" evidence="1">
    <location>
        <begin position="425"/>
        <end position="446"/>
    </location>
</feature>
<gene>
    <name evidence="4" type="ORF">CSSPTR1EN2_LOCUS5312</name>
</gene>
<sequence length="508" mass="53618">MEVLRLSGGGVAGVSCAASRKLEQSSGSRHGGNMCGRSVKREGVRSRDGFLVKAAVDLREEKNCIPVVVGDILHASSLMRKQFAGVSGFSGVPTSLFSPVFAFLAAPANGALAFNYDDIVSDVKDAALAASDENVIDFDARSGVLDFVTANPLAIVLGIAAVMVPAVAFRVFVKPQTFGNVAAAEAFAKLSDKESDAQILDIRAAEDVKTEGTPDLRKLRKRVVQLPYADHGEEYAVRVLAKFKDAENTTLYILDRFDGSSAVVARLLANSGFKGAYAIKGGAEGNKGWKESELPWLAPKKGFKFNLSSLTNVIKDSAAANADSSLVPTTLGVAAAAGVGLVVFSEAETALQLLGSAALVQLFVKKFLFADDRQKTLKEIQTFLDTKIAPKEIIDELKGIGNILLLTDEEVKQASENGPAILEETLSTDSLTPSKEPATASGASAAFKGDESLALEAPGPLEEFNLTRMEGYTASARPTDLPQSTTPLSPYTQYPGLKPPTSPTASNP</sequence>
<dbReference type="PROSITE" id="PS50206">
    <property type="entry name" value="RHODANESE_3"/>
    <property type="match status" value="1"/>
</dbReference>
<evidence type="ECO:0000313" key="4">
    <source>
        <dbReference type="EMBL" id="CAK9200189.1"/>
    </source>
</evidence>
<evidence type="ECO:0000259" key="3">
    <source>
        <dbReference type="PROSITE" id="PS50206"/>
    </source>
</evidence>
<dbReference type="PANTHER" id="PTHR47377:SF1">
    <property type="entry name" value="RHODANESE-LIKE DOMAIN-CONTAINING PROTEIN 4, CHLOROPLASTIC"/>
    <property type="match status" value="1"/>
</dbReference>
<dbReference type="Proteomes" id="UP001497512">
    <property type="component" value="Chromosome 12"/>
</dbReference>
<feature type="domain" description="Rhodanese" evidence="3">
    <location>
        <begin position="193"/>
        <end position="298"/>
    </location>
</feature>
<keyword evidence="2" id="KW-0472">Membrane</keyword>
<dbReference type="Gene3D" id="3.40.250.10">
    <property type="entry name" value="Rhodanese-like domain"/>
    <property type="match status" value="1"/>
</dbReference>
<name>A0ABP0TQY2_9BRYO</name>
<evidence type="ECO:0000256" key="2">
    <source>
        <dbReference type="SAM" id="Phobius"/>
    </source>
</evidence>
<keyword evidence="2" id="KW-1133">Transmembrane helix</keyword>
<dbReference type="SUPFAM" id="SSF52821">
    <property type="entry name" value="Rhodanese/Cell cycle control phosphatase"/>
    <property type="match status" value="1"/>
</dbReference>
<reference evidence="4" key="1">
    <citation type="submission" date="2024-02" db="EMBL/GenBank/DDBJ databases">
        <authorList>
            <consortium name="ELIXIR-Norway"/>
            <consortium name="Elixir Norway"/>
        </authorList>
    </citation>
    <scope>NUCLEOTIDE SEQUENCE</scope>
</reference>
<evidence type="ECO:0000313" key="5">
    <source>
        <dbReference type="Proteomes" id="UP001497512"/>
    </source>
</evidence>
<dbReference type="PANTHER" id="PTHR47377">
    <property type="entry name" value="RHODANESE-LIKE DOMAIN-CONTAINING PROTEIN 4, CHLOROPLASTIC"/>
    <property type="match status" value="1"/>
</dbReference>
<proteinExistence type="predicted"/>
<dbReference type="InterPro" id="IPR036873">
    <property type="entry name" value="Rhodanese-like_dom_sf"/>
</dbReference>
<dbReference type="PROSITE" id="PS51257">
    <property type="entry name" value="PROKAR_LIPOPROTEIN"/>
    <property type="match status" value="1"/>
</dbReference>
<keyword evidence="5" id="KW-1185">Reference proteome</keyword>
<protein>
    <recommendedName>
        <fullName evidence="3">Rhodanese domain-containing protein</fullName>
    </recommendedName>
</protein>
<organism evidence="4 5">
    <name type="scientific">Sphagnum troendelagicum</name>
    <dbReference type="NCBI Taxonomy" id="128251"/>
    <lineage>
        <taxon>Eukaryota</taxon>
        <taxon>Viridiplantae</taxon>
        <taxon>Streptophyta</taxon>
        <taxon>Embryophyta</taxon>
        <taxon>Bryophyta</taxon>
        <taxon>Sphagnophytina</taxon>
        <taxon>Sphagnopsida</taxon>
        <taxon>Sphagnales</taxon>
        <taxon>Sphagnaceae</taxon>
        <taxon>Sphagnum</taxon>
    </lineage>
</organism>
<accession>A0ABP0TQY2</accession>
<dbReference type="EMBL" id="OZ019904">
    <property type="protein sequence ID" value="CAK9200189.1"/>
    <property type="molecule type" value="Genomic_DNA"/>
</dbReference>
<evidence type="ECO:0000256" key="1">
    <source>
        <dbReference type="SAM" id="MobiDB-lite"/>
    </source>
</evidence>
<feature type="transmembrane region" description="Helical" evidence="2">
    <location>
        <begin position="153"/>
        <end position="173"/>
    </location>
</feature>
<dbReference type="InterPro" id="IPR001763">
    <property type="entry name" value="Rhodanese-like_dom"/>
</dbReference>
<feature type="transmembrane region" description="Helical" evidence="2">
    <location>
        <begin position="83"/>
        <end position="106"/>
    </location>
</feature>
<dbReference type="InterPro" id="IPR044240">
    <property type="entry name" value="STR4-like"/>
</dbReference>
<keyword evidence="2" id="KW-0812">Transmembrane</keyword>